<dbReference type="InterPro" id="IPR040680">
    <property type="entry name" value="DUF5643"/>
</dbReference>
<dbReference type="InterPro" id="IPR025436">
    <property type="entry name" value="DUF4179"/>
</dbReference>
<evidence type="ECO:0000313" key="5">
    <source>
        <dbReference type="Proteomes" id="UP000290273"/>
    </source>
</evidence>
<evidence type="ECO:0000259" key="3">
    <source>
        <dbReference type="Pfam" id="PF18705"/>
    </source>
</evidence>
<evidence type="ECO:0000259" key="2">
    <source>
        <dbReference type="Pfam" id="PF13786"/>
    </source>
</evidence>
<name>A0ABY0ERJ9_CLOTA</name>
<dbReference type="Gene3D" id="2.60.40.1630">
    <property type="entry name" value="bacillus anthracis domain"/>
    <property type="match status" value="1"/>
</dbReference>
<gene>
    <name evidence="4" type="ORF">DP131_08935</name>
</gene>
<feature type="transmembrane region" description="Helical" evidence="1">
    <location>
        <begin position="59"/>
        <end position="77"/>
    </location>
</feature>
<reference evidence="4 5" key="1">
    <citation type="submission" date="2018-06" db="EMBL/GenBank/DDBJ databases">
        <title>Genome conservation of Clostridium tetani.</title>
        <authorList>
            <person name="Bruggemann H."/>
            <person name="Popoff M.R."/>
        </authorList>
    </citation>
    <scope>NUCLEOTIDE SEQUENCE [LARGE SCALE GENOMIC DNA]</scope>
    <source>
        <strain evidence="4 5">63.05</strain>
    </source>
</reference>
<keyword evidence="1" id="KW-0472">Membrane</keyword>
<keyword evidence="1" id="KW-1133">Transmembrane helix</keyword>
<feature type="domain" description="DUF5643" evidence="3">
    <location>
        <begin position="229"/>
        <end position="346"/>
    </location>
</feature>
<comment type="caution">
    <text evidence="4">The sequence shown here is derived from an EMBL/GenBank/DDBJ whole genome shotgun (WGS) entry which is preliminary data.</text>
</comment>
<organism evidence="4 5">
    <name type="scientific">Clostridium tetani</name>
    <dbReference type="NCBI Taxonomy" id="1513"/>
    <lineage>
        <taxon>Bacteria</taxon>
        <taxon>Bacillati</taxon>
        <taxon>Bacillota</taxon>
        <taxon>Clostridia</taxon>
        <taxon>Eubacteriales</taxon>
        <taxon>Clostridiaceae</taxon>
        <taxon>Clostridium</taxon>
    </lineage>
</organism>
<keyword evidence="1" id="KW-0812">Transmembrane</keyword>
<dbReference type="EMBL" id="QMAU01000038">
    <property type="protein sequence ID" value="RXI54852.1"/>
    <property type="molecule type" value="Genomic_DNA"/>
</dbReference>
<sequence>MERGSFYMKTIYDLFNDIDLDIDEYDEIKLNDIEMKKLKNMVHDKIRYKNKYKKWKKSIAYMVIISIIGIFLGKPILARSINTLSGIIEKLNYDMKYKDLSDYTTTLNKTVTDKNVSITLTEILMDDNLLQIAYKIHYPNVKNDESKLSDIFLGLGVNINGEKLNAGRSGNTDFIDNNNVEVLQILNIVNKKIPKKINMKVYFKEMFGITGSWEFNFKVSKEKIYKKTRNIPINKYVELDNCKINVEKMSISPISTALILKGYGEIKESILGLGFNIFDDRGKEIPTTTAGLSYDPEKNNKIGGVINYSSLSNKNTKNITIVPKYWNHDIEPNKSKPIDIKEKLPIILQQNEKNKLIIKDIKFKEDKIIVNYKAEGMSPINQSHRLYIYDENNKELDEIVEDKGIFLDNYYKIGIFTKTFKSNDSKKYYLGTNDMSDIKFYHKEKIIVNIE</sequence>
<evidence type="ECO:0000313" key="4">
    <source>
        <dbReference type="EMBL" id="RXI54852.1"/>
    </source>
</evidence>
<evidence type="ECO:0000256" key="1">
    <source>
        <dbReference type="SAM" id="Phobius"/>
    </source>
</evidence>
<dbReference type="Proteomes" id="UP000290273">
    <property type="component" value="Unassembled WGS sequence"/>
</dbReference>
<accession>A0ABY0ERJ9</accession>
<protein>
    <submittedName>
        <fullName evidence="4">DUF4179 domain-containing protein</fullName>
    </submittedName>
</protein>
<dbReference type="Pfam" id="PF18705">
    <property type="entry name" value="DUF5643"/>
    <property type="match status" value="1"/>
</dbReference>
<feature type="domain" description="DUF4179" evidence="2">
    <location>
        <begin position="51"/>
        <end position="136"/>
    </location>
</feature>
<proteinExistence type="predicted"/>
<dbReference type="Pfam" id="PF13786">
    <property type="entry name" value="DUF4179"/>
    <property type="match status" value="1"/>
</dbReference>